<gene>
    <name evidence="2" type="ORF">NW762_001554</name>
</gene>
<dbReference type="Pfam" id="PF12697">
    <property type="entry name" value="Abhydrolase_6"/>
    <property type="match status" value="1"/>
</dbReference>
<dbReference type="InterPro" id="IPR029058">
    <property type="entry name" value="AB_hydrolase_fold"/>
</dbReference>
<sequence length="212" mass="22919">MGHGTNGVTWEADRDTVLSTATPYFEQGKEVVLVGHSYGGVPVTVATEGQGVAERAKRGLPGGFHSVIFMSAFAVPTRGMDVLTASGGTYSEGFIAGKPYTKNQMTNVSQKAFQLLYNDATEDEAKETFGKLLPHSQDAFELPLAWSATDITIPKTFLMCENDLVFPLLHQQQLIKAIPGMREAKIVAGHSPFLGKSMELAKKLIEIAKEVS</sequence>
<dbReference type="AlphaFoldDB" id="A0A9W8VNJ6"/>
<dbReference type="InterPro" id="IPR052897">
    <property type="entry name" value="Sec-Metab_Biosynth_Hydrolase"/>
</dbReference>
<dbReference type="Gene3D" id="3.40.50.1820">
    <property type="entry name" value="alpha/beta hydrolase"/>
    <property type="match status" value="1"/>
</dbReference>
<organism evidence="2 3">
    <name type="scientific">Fusarium torreyae</name>
    <dbReference type="NCBI Taxonomy" id="1237075"/>
    <lineage>
        <taxon>Eukaryota</taxon>
        <taxon>Fungi</taxon>
        <taxon>Dikarya</taxon>
        <taxon>Ascomycota</taxon>
        <taxon>Pezizomycotina</taxon>
        <taxon>Sordariomycetes</taxon>
        <taxon>Hypocreomycetidae</taxon>
        <taxon>Hypocreales</taxon>
        <taxon>Nectriaceae</taxon>
        <taxon>Fusarium</taxon>
    </lineage>
</organism>
<dbReference type="PANTHER" id="PTHR37017">
    <property type="entry name" value="AB HYDROLASE-1 DOMAIN-CONTAINING PROTEIN-RELATED"/>
    <property type="match status" value="1"/>
</dbReference>
<dbReference type="PANTHER" id="PTHR37017:SF11">
    <property type="entry name" value="ESTERASE_LIPASE_THIOESTERASE DOMAIN-CONTAINING PROTEIN"/>
    <property type="match status" value="1"/>
</dbReference>
<evidence type="ECO:0000313" key="3">
    <source>
        <dbReference type="Proteomes" id="UP001152049"/>
    </source>
</evidence>
<protein>
    <recommendedName>
        <fullName evidence="1">AB hydrolase-1 domain-containing protein</fullName>
    </recommendedName>
</protein>
<dbReference type="SUPFAM" id="SSF53474">
    <property type="entry name" value="alpha/beta-Hydrolases"/>
    <property type="match status" value="1"/>
</dbReference>
<dbReference type="InterPro" id="IPR000073">
    <property type="entry name" value="AB_hydrolase_1"/>
</dbReference>
<proteinExistence type="predicted"/>
<keyword evidence="3" id="KW-1185">Reference proteome</keyword>
<comment type="caution">
    <text evidence="2">The sequence shown here is derived from an EMBL/GenBank/DDBJ whole genome shotgun (WGS) entry which is preliminary data.</text>
</comment>
<reference evidence="2" key="1">
    <citation type="submission" date="2022-09" db="EMBL/GenBank/DDBJ databases">
        <title>Fusarium specimens isolated from Avocado Roots.</title>
        <authorList>
            <person name="Stajich J."/>
            <person name="Roper C."/>
            <person name="Heimlech-Rivalta G."/>
        </authorList>
    </citation>
    <scope>NUCLEOTIDE SEQUENCE</scope>
    <source>
        <strain evidence="2">CF00136</strain>
    </source>
</reference>
<accession>A0A9W8VNJ6</accession>
<evidence type="ECO:0000313" key="2">
    <source>
        <dbReference type="EMBL" id="KAJ4269885.1"/>
    </source>
</evidence>
<evidence type="ECO:0000259" key="1">
    <source>
        <dbReference type="Pfam" id="PF12697"/>
    </source>
</evidence>
<dbReference type="EMBL" id="JAOQAZ010000002">
    <property type="protein sequence ID" value="KAJ4269885.1"/>
    <property type="molecule type" value="Genomic_DNA"/>
</dbReference>
<feature type="domain" description="AB hydrolase-1" evidence="1">
    <location>
        <begin position="2"/>
        <end position="194"/>
    </location>
</feature>
<dbReference type="Proteomes" id="UP001152049">
    <property type="component" value="Unassembled WGS sequence"/>
</dbReference>
<dbReference type="OrthoDB" id="1263307at2759"/>
<name>A0A9W8VNJ6_9HYPO</name>